<reference evidence="3 4" key="1">
    <citation type="journal article" date="2013" name="PLoS ONE">
        <title>Cultivation and Complete Genome Sequencing of Gloeobacter kilaueensis sp. nov., from a Lava Cave in Kilauea Caldera, Hawai'i.</title>
        <authorList>
            <person name="Saw J.H."/>
            <person name="Schatz M."/>
            <person name="Brown M.V."/>
            <person name="Kunkel D.D."/>
            <person name="Foster J.S."/>
            <person name="Shick H."/>
            <person name="Christensen S."/>
            <person name="Hou S."/>
            <person name="Wan X."/>
            <person name="Donachie S.P."/>
        </authorList>
    </citation>
    <scope>NUCLEOTIDE SEQUENCE [LARGE SCALE GENOMIC DNA]</scope>
    <source>
        <strain evidence="4">JS</strain>
    </source>
</reference>
<dbReference type="HOGENOM" id="CLU_158533_0_0_3"/>
<dbReference type="eggNOG" id="ENOG50333EU">
    <property type="taxonomic scope" value="Bacteria"/>
</dbReference>
<keyword evidence="4" id="KW-1185">Reference proteome</keyword>
<proteinExistence type="predicted"/>
<dbReference type="KEGG" id="glj:GKIL_2090"/>
<gene>
    <name evidence="3" type="ORF">GKIL_2090</name>
</gene>
<dbReference type="RefSeq" id="WP_023173470.1">
    <property type="nucleotide sequence ID" value="NC_022600.1"/>
</dbReference>
<dbReference type="OrthoDB" id="6892185at2"/>
<keyword evidence="2" id="KW-1133">Transmembrane helix</keyword>
<evidence type="ECO:0000256" key="2">
    <source>
        <dbReference type="SAM" id="Phobius"/>
    </source>
</evidence>
<dbReference type="STRING" id="1183438.GKIL_2090"/>
<dbReference type="EMBL" id="CP003587">
    <property type="protein sequence ID" value="AGY58336.1"/>
    <property type="molecule type" value="Genomic_DNA"/>
</dbReference>
<evidence type="ECO:0008006" key="5">
    <source>
        <dbReference type="Google" id="ProtNLM"/>
    </source>
</evidence>
<keyword evidence="2" id="KW-0472">Membrane</keyword>
<keyword evidence="2" id="KW-0812">Transmembrane</keyword>
<feature type="compositionally biased region" description="Basic and acidic residues" evidence="1">
    <location>
        <begin position="17"/>
        <end position="26"/>
    </location>
</feature>
<evidence type="ECO:0000313" key="4">
    <source>
        <dbReference type="Proteomes" id="UP000017396"/>
    </source>
</evidence>
<evidence type="ECO:0000313" key="3">
    <source>
        <dbReference type="EMBL" id="AGY58336.1"/>
    </source>
</evidence>
<feature type="transmembrane region" description="Helical" evidence="2">
    <location>
        <begin position="111"/>
        <end position="128"/>
    </location>
</feature>
<dbReference type="Proteomes" id="UP000017396">
    <property type="component" value="Chromosome"/>
</dbReference>
<accession>U5QHE9</accession>
<dbReference type="AlphaFoldDB" id="U5QHE9"/>
<protein>
    <recommendedName>
        <fullName evidence="5">DUF883 domain-containing protein</fullName>
    </recommendedName>
</protein>
<organism evidence="3 4">
    <name type="scientific">Gloeobacter kilaueensis (strain ATCC BAA-2537 / CCAP 1431/1 / ULC 316 / JS1)</name>
    <dbReference type="NCBI Taxonomy" id="1183438"/>
    <lineage>
        <taxon>Bacteria</taxon>
        <taxon>Bacillati</taxon>
        <taxon>Cyanobacteriota</taxon>
        <taxon>Cyanophyceae</taxon>
        <taxon>Gloeobacterales</taxon>
        <taxon>Gloeobacteraceae</taxon>
        <taxon>Gloeobacter</taxon>
    </lineage>
</organism>
<feature type="region of interest" description="Disordered" evidence="1">
    <location>
        <begin position="1"/>
        <end position="45"/>
    </location>
</feature>
<name>U5QHE9_GLOK1</name>
<evidence type="ECO:0000256" key="1">
    <source>
        <dbReference type="SAM" id="MobiDB-lite"/>
    </source>
</evidence>
<sequence length="130" mass="14145">MESQTNHIPGAANPLEEEQKVHRSEDTPGSDRQSENLQQVKGRIDDVIDGTASKLHTVADKLENYGEPGTQVGRLSSGVAGTIRRGAEYLESTDTDELGEQFKKQIRKQPLLSVGGAFVVGFLLARLIKS</sequence>